<keyword evidence="1" id="KW-1133">Transmembrane helix</keyword>
<feature type="transmembrane region" description="Helical" evidence="1">
    <location>
        <begin position="139"/>
        <end position="160"/>
    </location>
</feature>
<name>A0ABP7EDW9_9ACTN</name>
<proteinExistence type="predicted"/>
<dbReference type="EMBL" id="BAAAYX010000023">
    <property type="protein sequence ID" value="GAA3717134.1"/>
    <property type="molecule type" value="Genomic_DNA"/>
</dbReference>
<feature type="transmembrane region" description="Helical" evidence="1">
    <location>
        <begin position="107"/>
        <end position="127"/>
    </location>
</feature>
<feature type="transmembrane region" description="Helical" evidence="1">
    <location>
        <begin position="166"/>
        <end position="191"/>
    </location>
</feature>
<reference evidence="3" key="1">
    <citation type="journal article" date="2019" name="Int. J. Syst. Evol. Microbiol.">
        <title>The Global Catalogue of Microorganisms (GCM) 10K type strain sequencing project: providing services to taxonomists for standard genome sequencing and annotation.</title>
        <authorList>
            <consortium name="The Broad Institute Genomics Platform"/>
            <consortium name="The Broad Institute Genome Sequencing Center for Infectious Disease"/>
            <person name="Wu L."/>
            <person name="Ma J."/>
        </authorList>
    </citation>
    <scope>NUCLEOTIDE SEQUENCE [LARGE SCALE GENOMIC DNA]</scope>
    <source>
        <strain evidence="3">JCM 16548</strain>
    </source>
</reference>
<protein>
    <submittedName>
        <fullName evidence="2">Uncharacterized protein</fullName>
    </submittedName>
</protein>
<gene>
    <name evidence="2" type="ORF">GCM10022204_41280</name>
</gene>
<feature type="transmembrane region" description="Helical" evidence="1">
    <location>
        <begin position="75"/>
        <end position="95"/>
    </location>
</feature>
<keyword evidence="1" id="KW-0812">Transmembrane</keyword>
<evidence type="ECO:0000313" key="2">
    <source>
        <dbReference type="EMBL" id="GAA3717134.1"/>
    </source>
</evidence>
<organism evidence="2 3">
    <name type="scientific">Microlunatus aurantiacus</name>
    <dbReference type="NCBI Taxonomy" id="446786"/>
    <lineage>
        <taxon>Bacteria</taxon>
        <taxon>Bacillati</taxon>
        <taxon>Actinomycetota</taxon>
        <taxon>Actinomycetes</taxon>
        <taxon>Propionibacteriales</taxon>
        <taxon>Propionibacteriaceae</taxon>
        <taxon>Microlunatus</taxon>
    </lineage>
</organism>
<comment type="caution">
    <text evidence="2">The sequence shown here is derived from an EMBL/GenBank/DDBJ whole genome shotgun (WGS) entry which is preliminary data.</text>
</comment>
<dbReference type="Proteomes" id="UP001500051">
    <property type="component" value="Unassembled WGS sequence"/>
</dbReference>
<keyword evidence="1" id="KW-0472">Membrane</keyword>
<dbReference type="RefSeq" id="WP_344814361.1">
    <property type="nucleotide sequence ID" value="NZ_BAAAYX010000023.1"/>
</dbReference>
<sequence>MADHPLITTQLQTLASRLPPALFAEIADGLHETYQVQLTQQPDPHLAAQAAVAEFGDAEIISRALCCRAPWRRHAAALLVTGPLVGAIWATTVITQQAWLWPLSGTLRLLFGVTLVLVVSLLARAMLERNRYRQGQRRVILGAAILIALDLLAGAAVLGYATITGWIVPAALAASALRVIGAVFIGAEYLVHEPTPPAS</sequence>
<keyword evidence="3" id="KW-1185">Reference proteome</keyword>
<evidence type="ECO:0000313" key="3">
    <source>
        <dbReference type="Proteomes" id="UP001500051"/>
    </source>
</evidence>
<evidence type="ECO:0000256" key="1">
    <source>
        <dbReference type="SAM" id="Phobius"/>
    </source>
</evidence>
<accession>A0ABP7EDW9</accession>